<evidence type="ECO:0000313" key="3">
    <source>
        <dbReference type="Proteomes" id="UP000092124"/>
    </source>
</evidence>
<organism evidence="2 3">
    <name type="scientific">Neotoma lepida</name>
    <name type="common">Desert woodrat</name>
    <dbReference type="NCBI Taxonomy" id="56216"/>
    <lineage>
        <taxon>Eukaryota</taxon>
        <taxon>Metazoa</taxon>
        <taxon>Chordata</taxon>
        <taxon>Craniata</taxon>
        <taxon>Vertebrata</taxon>
        <taxon>Euteleostomi</taxon>
        <taxon>Mammalia</taxon>
        <taxon>Eutheria</taxon>
        <taxon>Euarchontoglires</taxon>
        <taxon>Glires</taxon>
        <taxon>Rodentia</taxon>
        <taxon>Myomorpha</taxon>
        <taxon>Muroidea</taxon>
        <taxon>Cricetidae</taxon>
        <taxon>Neotominae</taxon>
        <taxon>Neotoma</taxon>
    </lineage>
</organism>
<sequence>MANIAVQRIKREFKEVLKSEEVRNELPDTPTSARGGRGAPLPPHGPGPASLRPPFCPWGSGGLPSSSSCRLSLPSPGPGLDRLAASRPAGLGKDFGFGGQMQKHLSGTRELRRGPRGGGNIWMCGSPGGEGAGRENPGSGRYQLEIKIPETYPFNPPKVLAAAMTLRTVLLSLQALLAAAEPDDPQDAVVANQFTYYDMDLNQLLDMSYEQLVQLYSTCQM</sequence>
<protein>
    <recommendedName>
        <fullName evidence="4">UBC core domain-containing protein</fullName>
    </recommendedName>
</protein>
<gene>
    <name evidence="2" type="ORF">A6R68_13291</name>
</gene>
<proteinExistence type="predicted"/>
<evidence type="ECO:0000256" key="1">
    <source>
        <dbReference type="SAM" id="MobiDB-lite"/>
    </source>
</evidence>
<accession>A0A1A6H173</accession>
<reference evidence="2 3" key="1">
    <citation type="submission" date="2016-06" db="EMBL/GenBank/DDBJ databases">
        <title>The Draft Genome Sequence and Annotation of the Desert Woodrat Neotoma lepida.</title>
        <authorList>
            <person name="Campbell M."/>
            <person name="Oakeson K.F."/>
            <person name="Yandell M."/>
            <person name="Halpert J.R."/>
            <person name="Dearing D."/>
        </authorList>
    </citation>
    <scope>NUCLEOTIDE SEQUENCE [LARGE SCALE GENOMIC DNA]</scope>
    <source>
        <strain evidence="2">417</strain>
        <tissue evidence="2">Liver</tissue>
    </source>
</reference>
<dbReference type="OrthoDB" id="9993688at2759"/>
<evidence type="ECO:0000313" key="2">
    <source>
        <dbReference type="EMBL" id="OBS72131.1"/>
    </source>
</evidence>
<dbReference type="AlphaFoldDB" id="A0A1A6H173"/>
<comment type="caution">
    <text evidence="2">The sequence shown here is derived from an EMBL/GenBank/DDBJ whole genome shotgun (WGS) entry which is preliminary data.</text>
</comment>
<keyword evidence="3" id="KW-1185">Reference proteome</keyword>
<dbReference type="EMBL" id="LZPO01055184">
    <property type="protein sequence ID" value="OBS72131.1"/>
    <property type="molecule type" value="Genomic_DNA"/>
</dbReference>
<evidence type="ECO:0008006" key="4">
    <source>
        <dbReference type="Google" id="ProtNLM"/>
    </source>
</evidence>
<name>A0A1A6H173_NEOLE</name>
<dbReference type="InterPro" id="IPR016135">
    <property type="entry name" value="UBQ-conjugating_enzyme/RWD"/>
</dbReference>
<dbReference type="STRING" id="56216.A0A1A6H173"/>
<feature type="region of interest" description="Disordered" evidence="1">
    <location>
        <begin position="18"/>
        <end position="58"/>
    </location>
</feature>
<feature type="region of interest" description="Disordered" evidence="1">
    <location>
        <begin position="80"/>
        <end position="120"/>
    </location>
</feature>
<dbReference type="Proteomes" id="UP000092124">
    <property type="component" value="Unassembled WGS sequence"/>
</dbReference>
<dbReference type="SUPFAM" id="SSF54495">
    <property type="entry name" value="UBC-like"/>
    <property type="match status" value="1"/>
</dbReference>